<reference evidence="2 3" key="1">
    <citation type="submission" date="2019-10" db="EMBL/GenBank/DDBJ databases">
        <authorList>
            <person name="Palmer J.M."/>
        </authorList>
    </citation>
    <scope>NUCLEOTIDE SEQUENCE [LARGE SCALE GENOMIC DNA]</scope>
    <source>
        <strain evidence="2 3">TWF718</strain>
    </source>
</reference>
<keyword evidence="1" id="KW-0732">Signal</keyword>
<name>A0AAN8MQJ0_9PEZI</name>
<evidence type="ECO:0000256" key="1">
    <source>
        <dbReference type="SAM" id="SignalP"/>
    </source>
</evidence>
<dbReference type="EMBL" id="JAVHNR010000010">
    <property type="protein sequence ID" value="KAK6331903.1"/>
    <property type="molecule type" value="Genomic_DNA"/>
</dbReference>
<evidence type="ECO:0000313" key="2">
    <source>
        <dbReference type="EMBL" id="KAK6331903.1"/>
    </source>
</evidence>
<feature type="chain" id="PRO_5042982250" evidence="1">
    <location>
        <begin position="23"/>
        <end position="337"/>
    </location>
</feature>
<accession>A0AAN8MQJ0</accession>
<dbReference type="AlphaFoldDB" id="A0AAN8MQJ0"/>
<sequence>MLHTYPPSFLLLLSILITHISAFLINFQRHQPPETIEDTDRKYLLKPAADQSCTTITGDINHELTSIRIRGDKSLGNPPHAMAFFTGNDCTDSTVSLIVRFYQFSDSVEQSIAPSTVRKELIEGRAWSKALSAPSLYDFYQNIGYTSTLWGTVIDLGLQPGDMAFKYTSENGTISKWRIARGVVAIEESPRPMGADSMMPVEYFERTLSMSLPEMPDDERRLIQIYFQTVAEQRPAQEDLVITETTGLMDPESAWRDDLVRGHERKVKIGKLARARNQYGPTPVRKNNPGMIELNPLVNLPGQSHLEDLEKQRELTAEDYVNDRDWDLYLPELDSEV</sequence>
<evidence type="ECO:0000313" key="3">
    <source>
        <dbReference type="Proteomes" id="UP001313282"/>
    </source>
</evidence>
<protein>
    <submittedName>
        <fullName evidence="2">Uncharacterized protein</fullName>
    </submittedName>
</protein>
<gene>
    <name evidence="2" type="ORF">TWF718_002441</name>
</gene>
<comment type="caution">
    <text evidence="2">The sequence shown here is derived from an EMBL/GenBank/DDBJ whole genome shotgun (WGS) entry which is preliminary data.</text>
</comment>
<feature type="signal peptide" evidence="1">
    <location>
        <begin position="1"/>
        <end position="22"/>
    </location>
</feature>
<proteinExistence type="predicted"/>
<dbReference type="Proteomes" id="UP001313282">
    <property type="component" value="Unassembled WGS sequence"/>
</dbReference>
<keyword evidence="3" id="KW-1185">Reference proteome</keyword>
<organism evidence="2 3">
    <name type="scientific">Orbilia javanica</name>
    <dbReference type="NCBI Taxonomy" id="47235"/>
    <lineage>
        <taxon>Eukaryota</taxon>
        <taxon>Fungi</taxon>
        <taxon>Dikarya</taxon>
        <taxon>Ascomycota</taxon>
        <taxon>Pezizomycotina</taxon>
        <taxon>Orbiliomycetes</taxon>
        <taxon>Orbiliales</taxon>
        <taxon>Orbiliaceae</taxon>
        <taxon>Orbilia</taxon>
    </lineage>
</organism>